<dbReference type="SUPFAM" id="SSF56801">
    <property type="entry name" value="Acetyl-CoA synthetase-like"/>
    <property type="match status" value="1"/>
</dbReference>
<proteinExistence type="inferred from homology"/>
<dbReference type="Pfam" id="PF00501">
    <property type="entry name" value="AMP-binding"/>
    <property type="match status" value="1"/>
</dbReference>
<dbReference type="InterPro" id="IPR025110">
    <property type="entry name" value="AMP-bd_C"/>
</dbReference>
<dbReference type="GO" id="GO:0031956">
    <property type="term" value="F:medium-chain fatty acid-CoA ligase activity"/>
    <property type="evidence" value="ECO:0007669"/>
    <property type="project" value="TreeGrafter"/>
</dbReference>
<dbReference type="InterPro" id="IPR000873">
    <property type="entry name" value="AMP-dep_synth/lig_dom"/>
</dbReference>
<comment type="similarity">
    <text evidence="1">Belongs to the ATP-dependent AMP-binding enzyme family.</text>
</comment>
<protein>
    <submittedName>
        <fullName evidence="3">2,3-dihydroxybenzoate-AMP ligase</fullName>
    </submittedName>
</protein>
<evidence type="ECO:0000313" key="4">
    <source>
        <dbReference type="Proteomes" id="UP000467260"/>
    </source>
</evidence>
<name>A0A7I7X8W5_9MYCO</name>
<organism evidence="3 4">
    <name type="scientific">Mycolicibacter hiberniae</name>
    <dbReference type="NCBI Taxonomy" id="29314"/>
    <lineage>
        <taxon>Bacteria</taxon>
        <taxon>Bacillati</taxon>
        <taxon>Actinomycetota</taxon>
        <taxon>Actinomycetes</taxon>
        <taxon>Mycobacteriales</taxon>
        <taxon>Mycobacteriaceae</taxon>
        <taxon>Mycolicibacter</taxon>
    </lineage>
</organism>
<dbReference type="Gene3D" id="3.30.300.30">
    <property type="match status" value="1"/>
</dbReference>
<accession>A0A7I7X8W5</accession>
<sequence>MTTFWGLVETAASRHPDRVVLIDDYGRSLTNAQLRAAALGTAAALTQRGVSAETVVSWQLPTTLETMVVMVALARLGAVQNPVLPIWRSSELGFVTAQLGTEVLIIPGVWRGFDHRALAGELSRERNMSVVVIDHEMPLTAGLRLPAGDPAVLGPPPHSAECPRWVYYSSGTTAAPKGIRHCDRSVIAGAAGVIKMVGASSGDVNPIAFPISHIGGAAMLAAALLTGMRLVLFDVFDPTDTPRAMAAHGATLLGSATPFFAAFIAAQRANGSEPLFDRLRGCVGGGAPITAELGQRVRQTLAVAGVANAWGLTEFPVATSPPPDGDAYTLDHTVGRPVPGVAVRVVDDAEREVGVGDEGELRLKGPQCFLGYVDAELDADAFDGDGWFRSGDRGRIDIHGNVIVTGRIKDTIIRNAENISTLEVEGVLATHPAVADVAVIGVPDPRTGERVCAVVVAQAAGPVTLDSLVAHCRQRGLSAHKAPERLELVEALPRNLTGKVLKTELRERFGRSAGDPGPRREKTSFETSETS</sequence>
<dbReference type="PANTHER" id="PTHR43201:SF5">
    <property type="entry name" value="MEDIUM-CHAIN ACYL-COA LIGASE ACSF2, MITOCHONDRIAL"/>
    <property type="match status" value="1"/>
</dbReference>
<keyword evidence="4" id="KW-1185">Reference proteome</keyword>
<evidence type="ECO:0000256" key="1">
    <source>
        <dbReference type="ARBA" id="ARBA00006432"/>
    </source>
</evidence>
<dbReference type="RefSeq" id="WP_085136596.1">
    <property type="nucleotide sequence ID" value="NZ_AP022609.1"/>
</dbReference>
<dbReference type="PANTHER" id="PTHR43201">
    <property type="entry name" value="ACYL-COA SYNTHETASE"/>
    <property type="match status" value="1"/>
</dbReference>
<dbReference type="InterPro" id="IPR042099">
    <property type="entry name" value="ANL_N_sf"/>
</dbReference>
<dbReference type="InterPro" id="IPR045851">
    <property type="entry name" value="AMP-bd_C_sf"/>
</dbReference>
<dbReference type="OrthoDB" id="9803968at2"/>
<evidence type="ECO:0000256" key="2">
    <source>
        <dbReference type="ARBA" id="ARBA00022598"/>
    </source>
</evidence>
<evidence type="ECO:0000313" key="3">
    <source>
        <dbReference type="EMBL" id="BBZ25675.1"/>
    </source>
</evidence>
<dbReference type="AlphaFoldDB" id="A0A7I7X8W5"/>
<dbReference type="Proteomes" id="UP000467260">
    <property type="component" value="Chromosome"/>
</dbReference>
<keyword evidence="2 3" id="KW-0436">Ligase</keyword>
<dbReference type="Gene3D" id="3.40.50.12780">
    <property type="entry name" value="N-terminal domain of ligase-like"/>
    <property type="match status" value="1"/>
</dbReference>
<dbReference type="Pfam" id="PF13193">
    <property type="entry name" value="AMP-binding_C"/>
    <property type="match status" value="1"/>
</dbReference>
<dbReference type="GO" id="GO:0006631">
    <property type="term" value="P:fatty acid metabolic process"/>
    <property type="evidence" value="ECO:0007669"/>
    <property type="project" value="TreeGrafter"/>
</dbReference>
<dbReference type="KEGG" id="mhib:MHIB_40930"/>
<reference evidence="3 4" key="1">
    <citation type="journal article" date="2019" name="Emerg. Microbes Infect.">
        <title>Comprehensive subspecies identification of 175 nontuberculous mycobacteria species based on 7547 genomic profiles.</title>
        <authorList>
            <person name="Matsumoto Y."/>
            <person name="Kinjo T."/>
            <person name="Motooka D."/>
            <person name="Nabeya D."/>
            <person name="Jung N."/>
            <person name="Uechi K."/>
            <person name="Horii T."/>
            <person name="Iida T."/>
            <person name="Fujita J."/>
            <person name="Nakamura S."/>
        </authorList>
    </citation>
    <scope>NUCLEOTIDE SEQUENCE [LARGE SCALE GENOMIC DNA]</scope>
    <source>
        <strain evidence="3 4">JCM 13571</strain>
    </source>
</reference>
<gene>
    <name evidence="3" type="primary">mbtA_2</name>
    <name evidence="3" type="ORF">MHIB_40930</name>
</gene>
<dbReference type="EMBL" id="AP022609">
    <property type="protein sequence ID" value="BBZ25675.1"/>
    <property type="molecule type" value="Genomic_DNA"/>
</dbReference>